<dbReference type="InterPro" id="IPR045324">
    <property type="entry name" value="Small_multidrug_res"/>
</dbReference>
<gene>
    <name evidence="10" type="ORF">DHf2319_02925</name>
</gene>
<dbReference type="Gene3D" id="1.10.3730.20">
    <property type="match status" value="1"/>
</dbReference>
<comment type="subcellular location">
    <subcellularLocation>
        <location evidence="1 8">Cell membrane</location>
        <topology evidence="1 8">Multi-pass membrane protein</topology>
    </subcellularLocation>
</comment>
<evidence type="ECO:0000256" key="3">
    <source>
        <dbReference type="ARBA" id="ARBA00022475"/>
    </source>
</evidence>
<feature type="transmembrane region" description="Helical" evidence="9">
    <location>
        <begin position="59"/>
        <end position="81"/>
    </location>
</feature>
<evidence type="ECO:0000256" key="8">
    <source>
        <dbReference type="RuleBase" id="RU003942"/>
    </source>
</evidence>
<comment type="similarity">
    <text evidence="7 8">Belongs to the drug/metabolite transporter (DMT) superfamily. Small multidrug resistance (SMR) (TC 2.A.7.1) family.</text>
</comment>
<dbReference type="SUPFAM" id="SSF103481">
    <property type="entry name" value="Multidrug resistance efflux transporter EmrE"/>
    <property type="match status" value="1"/>
</dbReference>
<keyword evidence="4 8" id="KW-0812">Transmembrane</keyword>
<organism evidence="10 11">
    <name type="scientific">Orrella daihaiensis</name>
    <dbReference type="NCBI Taxonomy" id="2782176"/>
    <lineage>
        <taxon>Bacteria</taxon>
        <taxon>Pseudomonadati</taxon>
        <taxon>Pseudomonadota</taxon>
        <taxon>Betaproteobacteria</taxon>
        <taxon>Burkholderiales</taxon>
        <taxon>Alcaligenaceae</taxon>
        <taxon>Orrella</taxon>
    </lineage>
</organism>
<reference evidence="10 11" key="1">
    <citation type="submission" date="2020-11" db="EMBL/GenBank/DDBJ databases">
        <title>Algicoccus daihaiensis sp.nov., isolated from Daihai Lake in Inner Mongolia.</title>
        <authorList>
            <person name="Kai J."/>
        </authorList>
    </citation>
    <scope>NUCLEOTIDE SEQUENCE [LARGE SCALE GENOMIC DNA]</scope>
    <source>
        <strain evidence="11">f23</strain>
    </source>
</reference>
<keyword evidence="3" id="KW-1003">Cell membrane</keyword>
<feature type="transmembrane region" description="Helical" evidence="9">
    <location>
        <begin position="32"/>
        <end position="53"/>
    </location>
</feature>
<sequence length="112" mass="11841">MPTSPWILLGIAIVTEVIATSSLKVSDGFTRLWPSVVVVIGYGISFYALALTMRSLPVGVIYAIWSGLGITLVTLVGWFVFKQHLSANALIGIGLIIAGVIVMNLSPSGTTH</sequence>
<keyword evidence="11" id="KW-1185">Reference proteome</keyword>
<evidence type="ECO:0000256" key="7">
    <source>
        <dbReference type="ARBA" id="ARBA00038032"/>
    </source>
</evidence>
<dbReference type="EMBL" id="CP063982">
    <property type="protein sequence ID" value="UOD50893.1"/>
    <property type="molecule type" value="Genomic_DNA"/>
</dbReference>
<name>A0ABY4AKS8_9BURK</name>
<dbReference type="InterPro" id="IPR000390">
    <property type="entry name" value="Small_drug/metabolite_transptr"/>
</dbReference>
<evidence type="ECO:0000256" key="4">
    <source>
        <dbReference type="ARBA" id="ARBA00022692"/>
    </source>
</evidence>
<dbReference type="RefSeq" id="WP_243479305.1">
    <property type="nucleotide sequence ID" value="NZ_CP063982.1"/>
</dbReference>
<keyword evidence="5 9" id="KW-1133">Transmembrane helix</keyword>
<dbReference type="PANTHER" id="PTHR30561:SF1">
    <property type="entry name" value="MULTIDRUG TRANSPORTER EMRE"/>
    <property type="match status" value="1"/>
</dbReference>
<evidence type="ECO:0000313" key="11">
    <source>
        <dbReference type="Proteomes" id="UP000831607"/>
    </source>
</evidence>
<keyword evidence="6 9" id="KW-0472">Membrane</keyword>
<evidence type="ECO:0000256" key="2">
    <source>
        <dbReference type="ARBA" id="ARBA00022448"/>
    </source>
</evidence>
<keyword evidence="2" id="KW-0813">Transport</keyword>
<feature type="transmembrane region" description="Helical" evidence="9">
    <location>
        <begin position="88"/>
        <end position="106"/>
    </location>
</feature>
<dbReference type="InterPro" id="IPR037185">
    <property type="entry name" value="EmrE-like"/>
</dbReference>
<dbReference type="Proteomes" id="UP000831607">
    <property type="component" value="Chromosome"/>
</dbReference>
<accession>A0ABY4AKS8</accession>
<proteinExistence type="inferred from homology"/>
<evidence type="ECO:0000256" key="5">
    <source>
        <dbReference type="ARBA" id="ARBA00022989"/>
    </source>
</evidence>
<dbReference type="Pfam" id="PF00893">
    <property type="entry name" value="Multi_Drug_Res"/>
    <property type="match status" value="1"/>
</dbReference>
<evidence type="ECO:0000256" key="1">
    <source>
        <dbReference type="ARBA" id="ARBA00004651"/>
    </source>
</evidence>
<evidence type="ECO:0000256" key="9">
    <source>
        <dbReference type="SAM" id="Phobius"/>
    </source>
</evidence>
<protein>
    <submittedName>
        <fullName evidence="10">Multidrug efflux SMR transporter</fullName>
    </submittedName>
</protein>
<evidence type="ECO:0000313" key="10">
    <source>
        <dbReference type="EMBL" id="UOD50893.1"/>
    </source>
</evidence>
<dbReference type="PANTHER" id="PTHR30561">
    <property type="entry name" value="SMR FAMILY PROTON-DEPENDENT DRUG EFFLUX TRANSPORTER SUGE"/>
    <property type="match status" value="1"/>
</dbReference>
<evidence type="ECO:0000256" key="6">
    <source>
        <dbReference type="ARBA" id="ARBA00023136"/>
    </source>
</evidence>